<sequence>MEITDFTFHKINDPTGIMESDRYEFLLTVEVDEDDELYTEAGLDLRVIMAADDNGARIAHYNFMDKQTGKAMEFALEDDEEAEVQAYCRDKLSL</sequence>
<dbReference type="InterPro" id="IPR045424">
    <property type="entry name" value="DUF6509"/>
</dbReference>
<protein>
    <submittedName>
        <fullName evidence="1">Pullulanase</fullName>
    </submittedName>
</protein>
<evidence type="ECO:0000313" key="2">
    <source>
        <dbReference type="Proteomes" id="UP000251002"/>
    </source>
</evidence>
<name>A0A365KQR3_9BACL</name>
<keyword evidence="2" id="KW-1185">Reference proteome</keyword>
<accession>A0A365KQR3</accession>
<dbReference type="RefSeq" id="WP_112224256.1">
    <property type="nucleotide sequence ID" value="NZ_CP047673.1"/>
</dbReference>
<comment type="caution">
    <text evidence="1">The sequence shown here is derived from an EMBL/GenBank/DDBJ whole genome shotgun (WGS) entry which is preliminary data.</text>
</comment>
<evidence type="ECO:0000313" key="1">
    <source>
        <dbReference type="EMBL" id="RAZ75445.1"/>
    </source>
</evidence>
<organism evidence="1 2">
    <name type="scientific">Planococcus halotolerans</name>
    <dbReference type="NCBI Taxonomy" id="2233542"/>
    <lineage>
        <taxon>Bacteria</taxon>
        <taxon>Bacillati</taxon>
        <taxon>Bacillota</taxon>
        <taxon>Bacilli</taxon>
        <taxon>Bacillales</taxon>
        <taxon>Caryophanaceae</taxon>
        <taxon>Planococcus</taxon>
    </lineage>
</organism>
<dbReference type="Proteomes" id="UP000251002">
    <property type="component" value="Unassembled WGS sequence"/>
</dbReference>
<gene>
    <name evidence="1" type="ORF">DP120_13810</name>
</gene>
<dbReference type="EMBL" id="QLZR01000006">
    <property type="protein sequence ID" value="RAZ75445.1"/>
    <property type="molecule type" value="Genomic_DNA"/>
</dbReference>
<proteinExistence type="predicted"/>
<dbReference type="AlphaFoldDB" id="A0A365KQR3"/>
<dbReference type="Pfam" id="PF20119">
    <property type="entry name" value="DUF6509"/>
    <property type="match status" value="1"/>
</dbReference>
<reference evidence="1 2" key="1">
    <citation type="submission" date="2018-06" db="EMBL/GenBank/DDBJ databases">
        <title>The draft genome sequences of strains SCU63 and S1.</title>
        <authorList>
            <person name="Gan L."/>
        </authorList>
    </citation>
    <scope>NUCLEOTIDE SEQUENCE [LARGE SCALE GENOMIC DNA]</scope>
    <source>
        <strain evidence="1 2">SCU63</strain>
    </source>
</reference>